<dbReference type="Gene3D" id="3.40.630.30">
    <property type="match status" value="1"/>
</dbReference>
<evidence type="ECO:0000259" key="1">
    <source>
        <dbReference type="PROSITE" id="PS51186"/>
    </source>
</evidence>
<keyword evidence="3" id="KW-1185">Reference proteome</keyword>
<dbReference type="RefSeq" id="WP_380516749.1">
    <property type="nucleotide sequence ID" value="NZ_JBHEZX010000020.1"/>
</dbReference>
<gene>
    <name evidence="2" type="ORF">ACEZDG_32435</name>
</gene>
<dbReference type="EC" id="2.3.1.-" evidence="2"/>
<comment type="caution">
    <text evidence="2">The sequence shown here is derived from an EMBL/GenBank/DDBJ whole genome shotgun (WGS) entry which is preliminary data.</text>
</comment>
<keyword evidence="2" id="KW-0012">Acyltransferase</keyword>
<evidence type="ECO:0000313" key="3">
    <source>
        <dbReference type="Proteomes" id="UP001592582"/>
    </source>
</evidence>
<name>A0ABV6VJR3_9ACTN</name>
<dbReference type="GO" id="GO:0016746">
    <property type="term" value="F:acyltransferase activity"/>
    <property type="evidence" value="ECO:0007669"/>
    <property type="project" value="UniProtKB-KW"/>
</dbReference>
<organism evidence="2 3">
    <name type="scientific">Streptacidiphilus alkalitolerans</name>
    <dbReference type="NCBI Taxonomy" id="3342712"/>
    <lineage>
        <taxon>Bacteria</taxon>
        <taxon>Bacillati</taxon>
        <taxon>Actinomycetota</taxon>
        <taxon>Actinomycetes</taxon>
        <taxon>Kitasatosporales</taxon>
        <taxon>Streptomycetaceae</taxon>
        <taxon>Streptacidiphilus</taxon>
    </lineage>
</organism>
<evidence type="ECO:0000313" key="2">
    <source>
        <dbReference type="EMBL" id="MFC1413979.1"/>
    </source>
</evidence>
<dbReference type="InterPro" id="IPR016181">
    <property type="entry name" value="Acyl_CoA_acyltransferase"/>
</dbReference>
<feature type="domain" description="N-acetyltransferase" evidence="1">
    <location>
        <begin position="117"/>
        <end position="265"/>
    </location>
</feature>
<accession>A0ABV6VJR3</accession>
<dbReference type="EMBL" id="JBHEZX010000020">
    <property type="protein sequence ID" value="MFC1413979.1"/>
    <property type="molecule type" value="Genomic_DNA"/>
</dbReference>
<dbReference type="Pfam" id="PF00583">
    <property type="entry name" value="Acetyltransf_1"/>
    <property type="match status" value="1"/>
</dbReference>
<keyword evidence="2" id="KW-0808">Transferase</keyword>
<protein>
    <submittedName>
        <fullName evidence="2">GNAT family N-acetyltransferase</fullName>
        <ecNumber evidence="2">2.3.1.-</ecNumber>
    </submittedName>
</protein>
<dbReference type="SUPFAM" id="SSF55729">
    <property type="entry name" value="Acyl-CoA N-acyltransferases (Nat)"/>
    <property type="match status" value="1"/>
</dbReference>
<dbReference type="PROSITE" id="PS51186">
    <property type="entry name" value="GNAT"/>
    <property type="match status" value="1"/>
</dbReference>
<proteinExistence type="predicted"/>
<sequence length="265" mass="28311">MGDQLPGGRPRHTSTAPRRSVLCDAEGSPLVDFVAGRSITGRDWADDIRLPDSRPAPAADAILASLPGWMASTSHRELAALLSVRALQLRQFHLYAWDFSTQRPDPDWSEPRLPDHLRIRGLDGVTASDLDPVRGRAYPVGHIDHAEGQLTRLTGLLRGSLYGPVLACSKVALAGSTPVAAALVAGRSGLPAWPAPSIVDLFRDPREAVPGIGALLLRSALAQASADGTPDRLLLTVTEGNPAQRLYERTGFTRLGSARCFLVPS</sequence>
<dbReference type="InterPro" id="IPR000182">
    <property type="entry name" value="GNAT_dom"/>
</dbReference>
<reference evidence="2 3" key="1">
    <citation type="submission" date="2024-09" db="EMBL/GenBank/DDBJ databases">
        <authorList>
            <person name="Lee S.D."/>
        </authorList>
    </citation>
    <scope>NUCLEOTIDE SEQUENCE [LARGE SCALE GENOMIC DNA]</scope>
    <source>
        <strain evidence="2 3">N1-1</strain>
    </source>
</reference>
<dbReference type="Proteomes" id="UP001592582">
    <property type="component" value="Unassembled WGS sequence"/>
</dbReference>